<dbReference type="CDD" id="cd02905">
    <property type="entry name" value="Macro_GDAP2-like"/>
    <property type="match status" value="1"/>
</dbReference>
<organism evidence="4 5">
    <name type="scientific">Holothuria leucospilota</name>
    <name type="common">Black long sea cucumber</name>
    <name type="synonym">Mertensiothuria leucospilota</name>
    <dbReference type="NCBI Taxonomy" id="206669"/>
    <lineage>
        <taxon>Eukaryota</taxon>
        <taxon>Metazoa</taxon>
        <taxon>Echinodermata</taxon>
        <taxon>Eleutherozoa</taxon>
        <taxon>Echinozoa</taxon>
        <taxon>Holothuroidea</taxon>
        <taxon>Aspidochirotacea</taxon>
        <taxon>Aspidochirotida</taxon>
        <taxon>Holothuriidae</taxon>
        <taxon>Holothuria</taxon>
    </lineage>
</organism>
<dbReference type="PANTHER" id="PTHR11106">
    <property type="entry name" value="GANGLIOSIDE INDUCED DIFFERENTIATION ASSOCIATED PROTEIN 2-RELATED"/>
    <property type="match status" value="1"/>
</dbReference>
<dbReference type="Pfam" id="PF01661">
    <property type="entry name" value="Macro"/>
    <property type="match status" value="1"/>
</dbReference>
<protein>
    <submittedName>
        <fullName evidence="4">Protein GDAP2-like</fullName>
    </submittedName>
</protein>
<dbReference type="InterPro" id="IPR043472">
    <property type="entry name" value="Macro_dom-like"/>
</dbReference>
<feature type="compositionally biased region" description="Polar residues" evidence="2">
    <location>
        <begin position="267"/>
        <end position="279"/>
    </location>
</feature>
<dbReference type="SUPFAM" id="SSF52087">
    <property type="entry name" value="CRAL/TRIO domain"/>
    <property type="match status" value="1"/>
</dbReference>
<dbReference type="Pfam" id="PF13716">
    <property type="entry name" value="CRAL_TRIO_2"/>
    <property type="match status" value="1"/>
</dbReference>
<evidence type="ECO:0000313" key="4">
    <source>
        <dbReference type="EMBL" id="KAJ8027267.1"/>
    </source>
</evidence>
<comment type="similarity">
    <text evidence="1">Belongs to the GDAP2 family.</text>
</comment>
<dbReference type="InterPro" id="IPR001251">
    <property type="entry name" value="CRAL-TRIO_dom"/>
</dbReference>
<dbReference type="SMART" id="SM00516">
    <property type="entry name" value="SEC14"/>
    <property type="match status" value="1"/>
</dbReference>
<comment type="caution">
    <text evidence="4">The sequence shown here is derived from an EMBL/GenBank/DDBJ whole genome shotgun (WGS) entry which is preliminary data.</text>
</comment>
<proteinExistence type="inferred from homology"/>
<dbReference type="OrthoDB" id="365077at2759"/>
<evidence type="ECO:0000256" key="1">
    <source>
        <dbReference type="ARBA" id="ARBA00008355"/>
    </source>
</evidence>
<gene>
    <name evidence="4" type="ORF">HOLleu_32367</name>
</gene>
<dbReference type="InterPro" id="IPR036865">
    <property type="entry name" value="CRAL-TRIO_dom_sf"/>
</dbReference>
<dbReference type="Gene3D" id="3.40.220.10">
    <property type="entry name" value="Leucine Aminopeptidase, subunit E, domain 1"/>
    <property type="match status" value="1"/>
</dbReference>
<dbReference type="SUPFAM" id="SSF52949">
    <property type="entry name" value="Macro domain-like"/>
    <property type="match status" value="1"/>
</dbReference>
<dbReference type="PROSITE" id="PS51154">
    <property type="entry name" value="MACRO"/>
    <property type="match status" value="1"/>
</dbReference>
<dbReference type="Gene3D" id="3.40.525.10">
    <property type="entry name" value="CRAL-TRIO lipid binding domain"/>
    <property type="match status" value="1"/>
</dbReference>
<keyword evidence="5" id="KW-1185">Reference proteome</keyword>
<evidence type="ECO:0000256" key="2">
    <source>
        <dbReference type="SAM" id="MobiDB-lite"/>
    </source>
</evidence>
<feature type="domain" description="Macro" evidence="3">
    <location>
        <begin position="35"/>
        <end position="216"/>
    </location>
</feature>
<name>A0A9Q1GVA0_HOLLE</name>
<dbReference type="SMART" id="SM00506">
    <property type="entry name" value="A1pp"/>
    <property type="match status" value="1"/>
</dbReference>
<sequence length="505" mass="57660">MDTVESASLVVGLETLVKWSEMEIPEYSPPVVVKDSPFPCLPHLNEKLRVSDGNGLNLDVMALVHPSSESLKESTPFTEELYQKAGPDLMREVEAELFNCRTGDAKLSKGYDLPARYIIHTVGPRYNIKYKTAAESALYNCYRQTLLLAKENHISSLAMGAIHTARRSYPPEEGAHIAIRTLRRMLEKHGDAFEAIVLTIHGIDESLYPDLLRLYFPRNKQEEQWAVDLLPDDIGNEEGEPVIPERQIRITGDPTGRSFFTVDGDDSNNSSPVSEQSPFDSDEINARGHAFTSIEKDPDAIKAENMKKRRSEEPSDFDLRHRYERLLRKARTEDLSDFAAHRCVYQSGVDIFDRPIIVFVARNFPATTVNLGKALLYIIHLLDPIVSQDYVIVYFHTLCTSANQPSFSWLKSVYNSLDSRYRQNLKSFYVVHPTFWSKLLIWYFTTFTAGRIKEKVQMCNSVHYLYKTIHPDQLDVPPFVLEHDMKQNPIDYRDDENSDGGSNSL</sequence>
<accession>A0A9Q1GVA0</accession>
<dbReference type="EMBL" id="JAIZAY010000016">
    <property type="protein sequence ID" value="KAJ8027267.1"/>
    <property type="molecule type" value="Genomic_DNA"/>
</dbReference>
<evidence type="ECO:0000259" key="3">
    <source>
        <dbReference type="PROSITE" id="PS51154"/>
    </source>
</evidence>
<evidence type="ECO:0000313" key="5">
    <source>
        <dbReference type="Proteomes" id="UP001152320"/>
    </source>
</evidence>
<reference evidence="4" key="1">
    <citation type="submission" date="2021-10" db="EMBL/GenBank/DDBJ databases">
        <title>Tropical sea cucumber genome reveals ecological adaptation and Cuvierian tubules defense mechanism.</title>
        <authorList>
            <person name="Chen T."/>
        </authorList>
    </citation>
    <scope>NUCLEOTIDE SEQUENCE</scope>
    <source>
        <strain evidence="4">Nanhai2018</strain>
        <tissue evidence="4">Muscle</tissue>
    </source>
</reference>
<dbReference type="InterPro" id="IPR035793">
    <property type="entry name" value="Macro_GDAP2"/>
</dbReference>
<dbReference type="InterPro" id="IPR002589">
    <property type="entry name" value="Macro_dom"/>
</dbReference>
<dbReference type="AlphaFoldDB" id="A0A9Q1GVA0"/>
<dbReference type="PANTHER" id="PTHR11106:SF72">
    <property type="entry name" value="GANGLIOSIDE-INDUCED DIFFERENTIATION-ASSOCIATED PROTEIN 2"/>
    <property type="match status" value="1"/>
</dbReference>
<dbReference type="CDD" id="cd00170">
    <property type="entry name" value="SEC14"/>
    <property type="match status" value="1"/>
</dbReference>
<dbReference type="Proteomes" id="UP001152320">
    <property type="component" value="Chromosome 16"/>
</dbReference>
<feature type="region of interest" description="Disordered" evidence="2">
    <location>
        <begin position="261"/>
        <end position="283"/>
    </location>
</feature>